<dbReference type="RefSeq" id="WP_183568926.1">
    <property type="nucleotide sequence ID" value="NZ_CBCSLB010000019.1"/>
</dbReference>
<keyword evidence="2" id="KW-1185">Reference proteome</keyword>
<dbReference type="AlphaFoldDB" id="A0A7W5CBT3"/>
<accession>A0A7W5CBT3</accession>
<reference evidence="1 2" key="1">
    <citation type="submission" date="2020-08" db="EMBL/GenBank/DDBJ databases">
        <title>Genomic Encyclopedia of Type Strains, Phase III (KMG-III): the genomes of soil and plant-associated and newly described type strains.</title>
        <authorList>
            <person name="Whitman W."/>
        </authorList>
    </citation>
    <scope>NUCLEOTIDE SEQUENCE [LARGE SCALE GENOMIC DNA]</scope>
    <source>
        <strain evidence="1 2">CECT 8234</strain>
    </source>
</reference>
<evidence type="ECO:0000313" key="2">
    <source>
        <dbReference type="Proteomes" id="UP000518605"/>
    </source>
</evidence>
<protein>
    <submittedName>
        <fullName evidence="1">Uncharacterized protein</fullName>
    </submittedName>
</protein>
<proteinExistence type="predicted"/>
<comment type="caution">
    <text evidence="1">The sequence shown here is derived from an EMBL/GenBank/DDBJ whole genome shotgun (WGS) entry which is preliminary data.</text>
</comment>
<organism evidence="1 2">
    <name type="scientific">Paenibacillus endophyticus</name>
    <dbReference type="NCBI Taxonomy" id="1294268"/>
    <lineage>
        <taxon>Bacteria</taxon>
        <taxon>Bacillati</taxon>
        <taxon>Bacillota</taxon>
        <taxon>Bacilli</taxon>
        <taxon>Bacillales</taxon>
        <taxon>Paenibacillaceae</taxon>
        <taxon>Paenibacillus</taxon>
    </lineage>
</organism>
<dbReference type="Proteomes" id="UP000518605">
    <property type="component" value="Unassembled WGS sequence"/>
</dbReference>
<dbReference type="EMBL" id="JACHXW010000019">
    <property type="protein sequence ID" value="MBB3154816.1"/>
    <property type="molecule type" value="Genomic_DNA"/>
</dbReference>
<name>A0A7W5CBT3_9BACL</name>
<gene>
    <name evidence="1" type="ORF">FHS16_004898</name>
</gene>
<evidence type="ECO:0000313" key="1">
    <source>
        <dbReference type="EMBL" id="MBB3154816.1"/>
    </source>
</evidence>
<sequence length="228" mass="25842">MSSSIRSIRSIERSSAYTPVQAVSSYAYYPYRDGEPQFAPEHNDEWRRTFHQAAGHAASWLQTARQSQHALHQLSIKLGRELDNNEPIEDSLDQLALLVSDLENQYKQGKGDLNPELWLTIEQALRHPAVQEIGLHRHIQNGQWIIQGQTAESTDTAQVNVERMKRLLLGTSGLLTDIKVALAYTEQQKPEDLLQPELTATLPYAAYFNSVQTYSPVPYVGLIINQYL</sequence>